<dbReference type="GO" id="GO:0006508">
    <property type="term" value="P:proteolysis"/>
    <property type="evidence" value="ECO:0007669"/>
    <property type="project" value="UniProtKB-KW"/>
</dbReference>
<sequence length="193" mass="21465">MKRVHHDLDDATLRFNLWLTQVVVIGVALIGSLFVHGWADTLSLFRFPGIGSLMWAIGVAAVVVGSSIGMDRFLPPRWQDDGSINERIFSGLSIGGTFVLCCVIGIGEEWLFRGVVQPVIGNVWTSVLFTLVHVRYLSKPLLVGCVFVTSWLLGWLMETSGSLLPSILAHIVIDLLLAFYIQHGYSRERRNLE</sequence>
<feature type="domain" description="CAAX prenyl protease 2/Lysostaphin resistance protein A-like" evidence="2">
    <location>
        <begin position="95"/>
        <end position="175"/>
    </location>
</feature>
<dbReference type="GO" id="GO:0004175">
    <property type="term" value="F:endopeptidase activity"/>
    <property type="evidence" value="ECO:0007669"/>
    <property type="project" value="UniProtKB-ARBA"/>
</dbReference>
<dbReference type="InterPro" id="IPR003675">
    <property type="entry name" value="Rce1/LyrA-like_dom"/>
</dbReference>
<keyword evidence="3" id="KW-0378">Hydrolase</keyword>
<dbReference type="STRING" id="1300222.I532_06460"/>
<keyword evidence="4" id="KW-1185">Reference proteome</keyword>
<feature type="transmembrane region" description="Helical" evidence="1">
    <location>
        <begin position="88"/>
        <end position="106"/>
    </location>
</feature>
<reference evidence="3 4" key="1">
    <citation type="submission" date="2013-03" db="EMBL/GenBank/DDBJ databases">
        <title>Assembly of a new bacterial strain Brevibacillus borstelensis AK1.</title>
        <authorList>
            <person name="Rajan I."/>
            <person name="PoliReddy D."/>
            <person name="Sugumar T."/>
            <person name="Rathinam K."/>
            <person name="Alqarawi S."/>
            <person name="Khalil A.B."/>
            <person name="Sivakumar N."/>
        </authorList>
    </citation>
    <scope>NUCLEOTIDE SEQUENCE [LARGE SCALE GENOMIC DNA]</scope>
    <source>
        <strain evidence="3 4">AK1</strain>
    </source>
</reference>
<organism evidence="3 4">
    <name type="scientific">Brevibacillus borstelensis AK1</name>
    <dbReference type="NCBI Taxonomy" id="1300222"/>
    <lineage>
        <taxon>Bacteria</taxon>
        <taxon>Bacillati</taxon>
        <taxon>Bacillota</taxon>
        <taxon>Bacilli</taxon>
        <taxon>Bacillales</taxon>
        <taxon>Paenibacillaceae</taxon>
        <taxon>Brevibacillus</taxon>
    </lineage>
</organism>
<name>M8DBH9_9BACL</name>
<keyword evidence="1" id="KW-0472">Membrane</keyword>
<dbReference type="OrthoDB" id="1523022at2"/>
<feature type="transmembrane region" description="Helical" evidence="1">
    <location>
        <begin position="141"/>
        <end position="157"/>
    </location>
</feature>
<dbReference type="AlphaFoldDB" id="M8DBH9"/>
<feature type="transmembrane region" description="Helical" evidence="1">
    <location>
        <begin position="163"/>
        <end position="181"/>
    </location>
</feature>
<keyword evidence="1" id="KW-0812">Transmembrane</keyword>
<dbReference type="Pfam" id="PF02517">
    <property type="entry name" value="Rce1-like"/>
    <property type="match status" value="1"/>
</dbReference>
<evidence type="ECO:0000313" key="3">
    <source>
        <dbReference type="EMBL" id="EMT53634.1"/>
    </source>
</evidence>
<keyword evidence="1" id="KW-1133">Transmembrane helix</keyword>
<evidence type="ECO:0000259" key="2">
    <source>
        <dbReference type="Pfam" id="PF02517"/>
    </source>
</evidence>
<dbReference type="EMBL" id="APBN01000002">
    <property type="protein sequence ID" value="EMT53634.1"/>
    <property type="molecule type" value="Genomic_DNA"/>
</dbReference>
<protein>
    <submittedName>
        <fullName evidence="3">Membrane-bound metalloprotease</fullName>
    </submittedName>
</protein>
<dbReference type="GO" id="GO:0008237">
    <property type="term" value="F:metallopeptidase activity"/>
    <property type="evidence" value="ECO:0007669"/>
    <property type="project" value="UniProtKB-KW"/>
</dbReference>
<feature type="transmembrane region" description="Helical" evidence="1">
    <location>
        <begin position="112"/>
        <end position="134"/>
    </location>
</feature>
<dbReference type="PATRIC" id="fig|1300222.3.peg.1325"/>
<feature type="transmembrane region" description="Helical" evidence="1">
    <location>
        <begin position="12"/>
        <end position="35"/>
    </location>
</feature>
<proteinExistence type="predicted"/>
<accession>M8DBH9</accession>
<dbReference type="GO" id="GO:0080120">
    <property type="term" value="P:CAAX-box protein maturation"/>
    <property type="evidence" value="ECO:0007669"/>
    <property type="project" value="UniProtKB-ARBA"/>
</dbReference>
<comment type="caution">
    <text evidence="3">The sequence shown here is derived from an EMBL/GenBank/DDBJ whole genome shotgun (WGS) entry which is preliminary data.</text>
</comment>
<dbReference type="Proteomes" id="UP000012081">
    <property type="component" value="Unassembled WGS sequence"/>
</dbReference>
<keyword evidence="3" id="KW-0482">Metalloprotease</keyword>
<evidence type="ECO:0000313" key="4">
    <source>
        <dbReference type="Proteomes" id="UP000012081"/>
    </source>
</evidence>
<evidence type="ECO:0000256" key="1">
    <source>
        <dbReference type="SAM" id="Phobius"/>
    </source>
</evidence>
<feature type="transmembrane region" description="Helical" evidence="1">
    <location>
        <begin position="47"/>
        <end position="68"/>
    </location>
</feature>
<keyword evidence="3" id="KW-0645">Protease</keyword>
<gene>
    <name evidence="3" type="ORF">I532_06460</name>
</gene>